<name>A0A2B9DXI0_BACCE</name>
<proteinExistence type="predicted"/>
<sequence>MEYNGFPAVRGRGMVKWNPFASMPEQYEEIHRMFEEQYKVPKPFLTQDTMERIERALMQSLHEEEEIFISYYRDGFIHDEYITVIDIDKQSKTVHYTDAFGLNTRLKFEEFVDIK</sequence>
<dbReference type="PANTHER" id="PTHR40051">
    <property type="entry name" value="IG HYPOTHETICAL 15966"/>
    <property type="match status" value="1"/>
</dbReference>
<evidence type="ECO:0000313" key="2">
    <source>
        <dbReference type="Proteomes" id="UP000222054"/>
    </source>
</evidence>
<dbReference type="EMBL" id="NUHO01000062">
    <property type="protein sequence ID" value="PGM92323.1"/>
    <property type="molecule type" value="Genomic_DNA"/>
</dbReference>
<comment type="caution">
    <text evidence="1">The sequence shown here is derived from an EMBL/GenBank/DDBJ whole genome shotgun (WGS) entry which is preliminary data.</text>
</comment>
<reference evidence="1 2" key="1">
    <citation type="submission" date="2017-09" db="EMBL/GenBank/DDBJ databases">
        <title>Large-scale bioinformatics analysis of Bacillus genomes uncovers conserved roles of natural products in bacterial physiology.</title>
        <authorList>
            <consortium name="Agbiome Team Llc"/>
            <person name="Bleich R.M."/>
            <person name="Grubbs K.J."/>
            <person name="Santa Maria K.C."/>
            <person name="Allen S.E."/>
            <person name="Farag S."/>
            <person name="Shank E.A."/>
            <person name="Bowers A."/>
        </authorList>
    </citation>
    <scope>NUCLEOTIDE SEQUENCE [LARGE SCALE GENOMIC DNA]</scope>
    <source>
        <strain evidence="1 2">AFS053130</strain>
    </source>
</reference>
<dbReference type="RefSeq" id="WP_098777578.1">
    <property type="nucleotide sequence ID" value="NZ_NUHO01000062.1"/>
</dbReference>
<dbReference type="Proteomes" id="UP000222054">
    <property type="component" value="Unassembled WGS sequence"/>
</dbReference>
<dbReference type="InterPro" id="IPR014962">
    <property type="entry name" value="YolD"/>
</dbReference>
<dbReference type="Pfam" id="PF08863">
    <property type="entry name" value="YolD"/>
    <property type="match status" value="1"/>
</dbReference>
<accession>A0A2B9DXI0</accession>
<evidence type="ECO:0000313" key="1">
    <source>
        <dbReference type="EMBL" id="PGM92323.1"/>
    </source>
</evidence>
<protein>
    <submittedName>
        <fullName evidence="1">3-oxoacyl-ACP synthase</fullName>
    </submittedName>
</protein>
<dbReference type="PANTHER" id="PTHR40051:SF1">
    <property type="entry name" value="YOLD-LIKE FAMILY PROTEIN"/>
    <property type="match status" value="1"/>
</dbReference>
<organism evidence="1 2">
    <name type="scientific">Bacillus cereus</name>
    <dbReference type="NCBI Taxonomy" id="1396"/>
    <lineage>
        <taxon>Bacteria</taxon>
        <taxon>Bacillati</taxon>
        <taxon>Bacillota</taxon>
        <taxon>Bacilli</taxon>
        <taxon>Bacillales</taxon>
        <taxon>Bacillaceae</taxon>
        <taxon>Bacillus</taxon>
        <taxon>Bacillus cereus group</taxon>
    </lineage>
</organism>
<dbReference type="AlphaFoldDB" id="A0A2B9DXI0"/>
<gene>
    <name evidence="1" type="ORF">CN958_16170</name>
</gene>